<sequence>MPSDIFPPAELLRYLPDYRVLICLSCQYAIQPGALARHLKEIHRVLRSYRRPYMQYVAGFPLDKPEQVIAASIKEFPVPFLPIQDGLQCDSCPHLCISEKRMRHHWSTKHDRKGDDDADWHSVPVQTFFRGNMIHYFTSPPSTRLSELDTLLLDHFISSTSLTLAPDTVTRGMWQSTIPQLAHQNAFLMHGLLACAALHLAVTDSSQQRDYAIIASTHQGDAMRLFRTAITNLSKDNCDAVLVFSYLLVICSFASEKQDEALFLVDQNSMEVLPSWLHLLRTGCSTLCDVWDCLASGPVRTLALAWDLPITPSANHDTTELVDYLLSAASQESCEETWSDSVCRIYNEAATELAPALSHAHLLGDSFTTWDALRTWPIRVSDEYMDLLVDGHTGALILLAHYCILLKKVEENWYFEGRATRLLSTILSRLDKRLHPYIQWPLEVFKLR</sequence>
<comment type="caution">
    <text evidence="1">The sequence shown here is derived from an EMBL/GenBank/DDBJ whole genome shotgun (WGS) entry which is preliminary data.</text>
</comment>
<evidence type="ECO:0000313" key="2">
    <source>
        <dbReference type="Proteomes" id="UP000258309"/>
    </source>
</evidence>
<evidence type="ECO:0008006" key="3">
    <source>
        <dbReference type="Google" id="ProtNLM"/>
    </source>
</evidence>
<dbReference type="InterPro" id="IPR021858">
    <property type="entry name" value="Fun_TF"/>
</dbReference>
<protein>
    <recommendedName>
        <fullName evidence="3">C2H2-type domain-containing protein</fullName>
    </recommendedName>
</protein>
<gene>
    <name evidence="1" type="ORF">B7463_g857</name>
</gene>
<dbReference type="OMA" id="SMLCPVW"/>
<dbReference type="EMBL" id="NCSJ02000008">
    <property type="protein sequence ID" value="RFU35493.1"/>
    <property type="molecule type" value="Genomic_DNA"/>
</dbReference>
<proteinExistence type="predicted"/>
<dbReference type="PANTHER" id="PTHR47784">
    <property type="entry name" value="STEROL UPTAKE CONTROL PROTEIN 2"/>
    <property type="match status" value="1"/>
</dbReference>
<reference evidence="1 2" key="1">
    <citation type="submission" date="2018-05" db="EMBL/GenBank/DDBJ databases">
        <title>Draft genome sequence of Scytalidium lignicola DSM 105466, a ubiquitous saprotrophic fungus.</title>
        <authorList>
            <person name="Buettner E."/>
            <person name="Gebauer A.M."/>
            <person name="Hofrichter M."/>
            <person name="Liers C."/>
            <person name="Kellner H."/>
        </authorList>
    </citation>
    <scope>NUCLEOTIDE SEQUENCE [LARGE SCALE GENOMIC DNA]</scope>
    <source>
        <strain evidence="1 2">DSM 105466</strain>
    </source>
</reference>
<dbReference type="PANTHER" id="PTHR47784:SF5">
    <property type="entry name" value="STEROL UPTAKE CONTROL PROTEIN 2"/>
    <property type="match status" value="1"/>
</dbReference>
<dbReference type="AlphaFoldDB" id="A0A3E2HQ57"/>
<dbReference type="Pfam" id="PF12013">
    <property type="entry name" value="OrsD"/>
    <property type="match status" value="1"/>
</dbReference>
<dbReference type="Pfam" id="PF11951">
    <property type="entry name" value="Fungal_trans_2"/>
    <property type="match status" value="1"/>
</dbReference>
<dbReference type="Proteomes" id="UP000258309">
    <property type="component" value="Unassembled WGS sequence"/>
</dbReference>
<accession>A0A3E2HQ57</accession>
<evidence type="ECO:0000313" key="1">
    <source>
        <dbReference type="EMBL" id="RFU35493.1"/>
    </source>
</evidence>
<dbReference type="InterPro" id="IPR022698">
    <property type="entry name" value="OrsD"/>
</dbReference>
<organism evidence="1 2">
    <name type="scientific">Scytalidium lignicola</name>
    <name type="common">Hyphomycete</name>
    <dbReference type="NCBI Taxonomy" id="5539"/>
    <lineage>
        <taxon>Eukaryota</taxon>
        <taxon>Fungi</taxon>
        <taxon>Dikarya</taxon>
        <taxon>Ascomycota</taxon>
        <taxon>Pezizomycotina</taxon>
        <taxon>Leotiomycetes</taxon>
        <taxon>Leotiomycetes incertae sedis</taxon>
        <taxon>Scytalidium</taxon>
    </lineage>
</organism>
<dbReference type="InterPro" id="IPR053157">
    <property type="entry name" value="Sterol_Uptake_Regulator"/>
</dbReference>
<keyword evidence="2" id="KW-1185">Reference proteome</keyword>
<name>A0A3E2HQ57_SCYLI</name>
<feature type="non-terminal residue" evidence="1">
    <location>
        <position position="448"/>
    </location>
</feature>
<dbReference type="OrthoDB" id="416217at2759"/>
<dbReference type="GO" id="GO:0001228">
    <property type="term" value="F:DNA-binding transcription activator activity, RNA polymerase II-specific"/>
    <property type="evidence" value="ECO:0007669"/>
    <property type="project" value="TreeGrafter"/>
</dbReference>
<feature type="non-terminal residue" evidence="1">
    <location>
        <position position="1"/>
    </location>
</feature>